<dbReference type="PANTHER" id="PTHR43084">
    <property type="entry name" value="PERSULFIDE DIOXYGENASE ETHE1"/>
    <property type="match status" value="1"/>
</dbReference>
<name>A0AA40CNV4_9PEZI</name>
<dbReference type="Pfam" id="PF00753">
    <property type="entry name" value="Lactamase_B"/>
    <property type="match status" value="1"/>
</dbReference>
<dbReference type="AlphaFoldDB" id="A0AA40CNV4"/>
<reference evidence="3" key="1">
    <citation type="submission" date="2023-06" db="EMBL/GenBank/DDBJ databases">
        <title>Genome-scale phylogeny and comparative genomics of the fungal order Sordariales.</title>
        <authorList>
            <consortium name="Lawrence Berkeley National Laboratory"/>
            <person name="Hensen N."/>
            <person name="Bonometti L."/>
            <person name="Westerberg I."/>
            <person name="Brannstrom I.O."/>
            <person name="Guillou S."/>
            <person name="Cros-Aarteil S."/>
            <person name="Calhoun S."/>
            <person name="Haridas S."/>
            <person name="Kuo A."/>
            <person name="Mondo S."/>
            <person name="Pangilinan J."/>
            <person name="Riley R."/>
            <person name="Labutti K."/>
            <person name="Andreopoulos B."/>
            <person name="Lipzen A."/>
            <person name="Chen C."/>
            <person name="Yanf M."/>
            <person name="Daum C."/>
            <person name="Ng V."/>
            <person name="Clum A."/>
            <person name="Steindorff A."/>
            <person name="Ohm R."/>
            <person name="Martin F."/>
            <person name="Silar P."/>
            <person name="Natvig D."/>
            <person name="Lalanne C."/>
            <person name="Gautier V."/>
            <person name="Ament-Velasquez S.L."/>
            <person name="Kruys A."/>
            <person name="Hutchinson M.I."/>
            <person name="Powell A.J."/>
            <person name="Barry K."/>
            <person name="Miller A.N."/>
            <person name="Grigoriev I.V."/>
            <person name="Debuchy R."/>
            <person name="Gladieux P."/>
            <person name="Thoren M.H."/>
            <person name="Johannesson H."/>
        </authorList>
    </citation>
    <scope>NUCLEOTIDE SEQUENCE</scope>
    <source>
        <strain evidence="3">SMH2532-1</strain>
    </source>
</reference>
<dbReference type="GO" id="GO:0006749">
    <property type="term" value="P:glutathione metabolic process"/>
    <property type="evidence" value="ECO:0007669"/>
    <property type="project" value="InterPro"/>
</dbReference>
<dbReference type="PANTHER" id="PTHR43084:SF1">
    <property type="entry name" value="PERSULFIDE DIOXYGENASE ETHE1, MITOCHONDRIAL"/>
    <property type="match status" value="1"/>
</dbReference>
<organism evidence="3 4">
    <name type="scientific">Cercophora newfieldiana</name>
    <dbReference type="NCBI Taxonomy" id="92897"/>
    <lineage>
        <taxon>Eukaryota</taxon>
        <taxon>Fungi</taxon>
        <taxon>Dikarya</taxon>
        <taxon>Ascomycota</taxon>
        <taxon>Pezizomycotina</taxon>
        <taxon>Sordariomycetes</taxon>
        <taxon>Sordariomycetidae</taxon>
        <taxon>Sordariales</taxon>
        <taxon>Lasiosphaeriaceae</taxon>
        <taxon>Cercophora</taxon>
    </lineage>
</organism>
<dbReference type="GO" id="GO:0050313">
    <property type="term" value="F:sulfur dioxygenase activity"/>
    <property type="evidence" value="ECO:0007669"/>
    <property type="project" value="InterPro"/>
</dbReference>
<evidence type="ECO:0000256" key="1">
    <source>
        <dbReference type="ARBA" id="ARBA00022723"/>
    </source>
</evidence>
<dbReference type="FunFam" id="3.60.15.10:FF:000033">
    <property type="entry name" value="MBL fold metallo-hydrolase"/>
    <property type="match status" value="1"/>
</dbReference>
<dbReference type="GO" id="GO:0046872">
    <property type="term" value="F:metal ion binding"/>
    <property type="evidence" value="ECO:0007669"/>
    <property type="project" value="UniProtKB-KW"/>
</dbReference>
<dbReference type="InterPro" id="IPR044528">
    <property type="entry name" value="POD-like_MBL-fold"/>
</dbReference>
<keyword evidence="4" id="KW-1185">Reference proteome</keyword>
<dbReference type="InterPro" id="IPR051682">
    <property type="entry name" value="Mito_Persulfide_Diox"/>
</dbReference>
<keyword evidence="1" id="KW-0479">Metal-binding</keyword>
<gene>
    <name evidence="3" type="ORF">B0T16DRAFT_141136</name>
</gene>
<evidence type="ECO:0000313" key="3">
    <source>
        <dbReference type="EMBL" id="KAK0645515.1"/>
    </source>
</evidence>
<dbReference type="Gene3D" id="3.60.15.10">
    <property type="entry name" value="Ribonuclease Z/Hydroxyacylglutathione hydrolase-like"/>
    <property type="match status" value="1"/>
</dbReference>
<dbReference type="Proteomes" id="UP001174936">
    <property type="component" value="Unassembled WGS sequence"/>
</dbReference>
<dbReference type="InterPro" id="IPR036866">
    <property type="entry name" value="RibonucZ/Hydroxyglut_hydro"/>
</dbReference>
<dbReference type="SUPFAM" id="SSF56281">
    <property type="entry name" value="Metallo-hydrolase/oxidoreductase"/>
    <property type="match status" value="1"/>
</dbReference>
<dbReference type="EMBL" id="JAULSV010000004">
    <property type="protein sequence ID" value="KAK0645515.1"/>
    <property type="molecule type" value="Genomic_DNA"/>
</dbReference>
<sequence>MSLEPTVHTCFEPVTCTWQYVVADPETKAAVIIDPVLDFDPAKNAISTDTADALLSLVKENGYTITRLIETHAHADHLTAAHYLQQKLVSSGGPKPSMCIGKRIGGVQERFAKRYGIDESDYAGAFDHLVEDDEVFAIGNLEAKAVHLPGHTPDHMGYVIGSNIFCGDSLFNPDIGSARCDFPSGSPHALYTSCQTLFSLPPHFKIYTGHDYPNPADGRTDPVPYTTVATQKATNKHLKEGTTEEEFTKWRQERDSGLAEPRLIHQALQFNIRGGRLPAATEGGDRFLHVPLKVSVGVKALLA</sequence>
<protein>
    <submittedName>
        <fullName evidence="3">Beta-lactamase-like protein</fullName>
    </submittedName>
</protein>
<dbReference type="SMART" id="SM00849">
    <property type="entry name" value="Lactamase_B"/>
    <property type="match status" value="1"/>
</dbReference>
<dbReference type="CDD" id="cd07724">
    <property type="entry name" value="POD-like_MBL-fold"/>
    <property type="match status" value="1"/>
</dbReference>
<accession>A0AA40CNV4</accession>
<evidence type="ECO:0000259" key="2">
    <source>
        <dbReference type="SMART" id="SM00849"/>
    </source>
</evidence>
<dbReference type="GO" id="GO:0070813">
    <property type="term" value="P:hydrogen sulfide metabolic process"/>
    <property type="evidence" value="ECO:0007669"/>
    <property type="project" value="TreeGrafter"/>
</dbReference>
<feature type="domain" description="Metallo-beta-lactamase" evidence="2">
    <location>
        <begin position="16"/>
        <end position="210"/>
    </location>
</feature>
<comment type="caution">
    <text evidence="3">The sequence shown here is derived from an EMBL/GenBank/DDBJ whole genome shotgun (WGS) entry which is preliminary data.</text>
</comment>
<proteinExistence type="predicted"/>
<dbReference type="InterPro" id="IPR001279">
    <property type="entry name" value="Metallo-B-lactamas"/>
</dbReference>
<evidence type="ECO:0000313" key="4">
    <source>
        <dbReference type="Proteomes" id="UP001174936"/>
    </source>
</evidence>